<dbReference type="EMBL" id="KQ976432">
    <property type="protein sequence ID" value="KYM87493.1"/>
    <property type="molecule type" value="Genomic_DNA"/>
</dbReference>
<dbReference type="Proteomes" id="UP000078540">
    <property type="component" value="Unassembled WGS sequence"/>
</dbReference>
<organism evidence="2 3">
    <name type="scientific">Atta colombica</name>
    <dbReference type="NCBI Taxonomy" id="520822"/>
    <lineage>
        <taxon>Eukaryota</taxon>
        <taxon>Metazoa</taxon>
        <taxon>Ecdysozoa</taxon>
        <taxon>Arthropoda</taxon>
        <taxon>Hexapoda</taxon>
        <taxon>Insecta</taxon>
        <taxon>Pterygota</taxon>
        <taxon>Neoptera</taxon>
        <taxon>Endopterygota</taxon>
        <taxon>Hymenoptera</taxon>
        <taxon>Apocrita</taxon>
        <taxon>Aculeata</taxon>
        <taxon>Formicoidea</taxon>
        <taxon>Formicidae</taxon>
        <taxon>Myrmicinae</taxon>
        <taxon>Atta</taxon>
    </lineage>
</organism>
<feature type="compositionally biased region" description="Basic and acidic residues" evidence="1">
    <location>
        <begin position="32"/>
        <end position="43"/>
    </location>
</feature>
<evidence type="ECO:0000313" key="3">
    <source>
        <dbReference type="Proteomes" id="UP000078540"/>
    </source>
</evidence>
<dbReference type="AlphaFoldDB" id="A0A195BN82"/>
<proteinExistence type="predicted"/>
<name>A0A195BN82_9HYME</name>
<gene>
    <name evidence="2" type="ORF">ALC53_03392</name>
</gene>
<feature type="region of interest" description="Disordered" evidence="1">
    <location>
        <begin position="1"/>
        <end position="50"/>
    </location>
</feature>
<evidence type="ECO:0000313" key="2">
    <source>
        <dbReference type="EMBL" id="KYM87493.1"/>
    </source>
</evidence>
<reference evidence="2 3" key="1">
    <citation type="submission" date="2015-09" db="EMBL/GenBank/DDBJ databases">
        <title>Atta colombica WGS genome.</title>
        <authorList>
            <person name="Nygaard S."/>
            <person name="Hu H."/>
            <person name="Boomsma J."/>
            <person name="Zhang G."/>
        </authorList>
    </citation>
    <scope>NUCLEOTIDE SEQUENCE [LARGE SCALE GENOMIC DNA]</scope>
    <source>
        <strain evidence="2">Treedump-2</strain>
        <tissue evidence="2">Whole body</tissue>
    </source>
</reference>
<accession>A0A195BN82</accession>
<sequence>MKVEREEGGRGTAGGLNSGLKYQSASEEEDGCERKTERKRDDGSDGNAEPVDLCTCRSKSPFKSTALIAPEEKFNKSGSVSFQLSRVDSNRIRSSLTLSCSARGHVRALNWRGRECGSRVCVRRETRGTRIARGEAIRSAQDRSNSPPALHTAFSPTVRLHPRVIPRFIPRPALRDFPRPTPLAEALRTDFGSGLFSRDYSRSCEFSSKTLFLIRSSNAWTRDYVTNRSIDTVDYASRQNSVMTTLSNDDKRPSRSSCMYRFAKAVKQTRTRGTIRKPDRL</sequence>
<evidence type="ECO:0000256" key="1">
    <source>
        <dbReference type="SAM" id="MobiDB-lite"/>
    </source>
</evidence>
<protein>
    <submittedName>
        <fullName evidence="2">Uncharacterized protein</fullName>
    </submittedName>
</protein>
<keyword evidence="3" id="KW-1185">Reference proteome</keyword>